<dbReference type="PANTHER" id="PTHR47417:SF1">
    <property type="entry name" value="SMR DOMAIN-CONTAINING PROTEIN YPL199C"/>
    <property type="match status" value="1"/>
</dbReference>
<dbReference type="InterPro" id="IPR053020">
    <property type="entry name" value="Smr_domain_protein"/>
</dbReference>
<name>A0A7D9HBS6_PARCT</name>
<dbReference type="SUPFAM" id="SSF160443">
    <property type="entry name" value="SMR domain-like"/>
    <property type="match status" value="1"/>
</dbReference>
<dbReference type="EMBL" id="CACRXK020000153">
    <property type="protein sequence ID" value="CAB3978931.1"/>
    <property type="molecule type" value="Genomic_DNA"/>
</dbReference>
<gene>
    <name evidence="2" type="ORF">PACLA_8A074796</name>
</gene>
<evidence type="ECO:0000313" key="3">
    <source>
        <dbReference type="Proteomes" id="UP001152795"/>
    </source>
</evidence>
<dbReference type="PROSITE" id="PS50828">
    <property type="entry name" value="SMR"/>
    <property type="match status" value="1"/>
</dbReference>
<sequence length="1016" mass="117410">MSIFDVIRKIFPSSDSSSTDRFHHHGHSKEVAREFVEDECSHPVEYNPHSNVYAGRRRTANVTSRRSSNITSIAIRSSSKSYTQPDLKSQRENTRKGFKDIFSLSENARCSTECVKTSNTSTNVSLLPRSTASTESHQVYCYDQSKNFNDDSVSVQTHRQNPRPNHSKPTSAEYSTTRVDYREIHKKASDIKILQSTLKTKSFDLDGSCQSRYPTVTSEQAKESNTTIKPGRGKCLPPPSVALHNPVGTTISCLKNSFTESNLQRLNHSSETAKFLYPRITTVPAVLVPYKQSASGESDDDIVIKPQYSLRNFTTKLQTKDESFKPGNDVIYHNQWTECTARIFDEFDNIVRTQKTVEVSSNSWHVEIQKNNTKLKKGRLHFSMKCSATGNISILITINNFALTKEFYVTFNPCSSSLSDMTIEKINPAEDEFVFRVFIFDVFGEPVPLNSTANYEVDASFRSFENKVVREEKHIEQEQICYDITVRGDRPWSRDLVVLLNGNGEQIECDAINDLEDEDYEYIQKFFDEGDCGIFIPLTTGEDDGKFVTYDENDCELQSQNKNHKLICKNVRKYDILGADFAHVDNMKRVLELKGRIEVQEAEGCAIIDLRNIKSHLYPIRKEVVQHLLRGLYYRKKASEAARIRKEWKNRLISIDEVLWLDKKTPSFMFCKYFKDFFGDLLNKYNREACEELFKFFNFLRDESEVDLHGLLVADEKKLELLRLNLLIGSLSQEQIKKILKICKIKSKQNRERQTFKKKFRRGKVPEDVVKDVIEGGRNEPLSDELERKCSDEDCSLWFQNDPDDYGSRYYDTDLEPLRSSERSECLQKDTESSTRCNVRSEDVDAIIRRCRLESDEAIRKLKEKLDKFNLQDAIKNNTPWLEIIVGAGRHSRKNEQNIRPKVEKLLKERNLQCTAVNKGSLVVTFQTYSGPEPCFGEYYCEKCDRCWKSSKSYVGKYQKCARCKVNCWPVKQREKEKVVNYHRDSAGPVKRQSKPHQSSLCQKCQELRRPCNDSY</sequence>
<accession>A0A7D9HBS6</accession>
<keyword evidence="3" id="KW-1185">Reference proteome</keyword>
<reference evidence="2" key="1">
    <citation type="submission" date="2020-04" db="EMBL/GenBank/DDBJ databases">
        <authorList>
            <person name="Alioto T."/>
            <person name="Alioto T."/>
            <person name="Gomez Garrido J."/>
        </authorList>
    </citation>
    <scope>NUCLEOTIDE SEQUENCE</scope>
    <source>
        <strain evidence="2">A484AB</strain>
    </source>
</reference>
<dbReference type="OrthoDB" id="6943740at2759"/>
<proteinExistence type="predicted"/>
<feature type="compositionally biased region" description="Polar residues" evidence="1">
    <location>
        <begin position="216"/>
        <end position="228"/>
    </location>
</feature>
<dbReference type="SMART" id="SM00463">
    <property type="entry name" value="SMR"/>
    <property type="match status" value="1"/>
</dbReference>
<dbReference type="InterPro" id="IPR002625">
    <property type="entry name" value="Smr_dom"/>
</dbReference>
<dbReference type="Gene3D" id="3.30.1370.110">
    <property type="match status" value="1"/>
</dbReference>
<comment type="caution">
    <text evidence="2">The sequence shown here is derived from an EMBL/GenBank/DDBJ whole genome shotgun (WGS) entry which is preliminary data.</text>
</comment>
<protein>
    <submittedName>
        <fullName evidence="2">Uncharacterized protein</fullName>
    </submittedName>
</protein>
<evidence type="ECO:0000313" key="2">
    <source>
        <dbReference type="EMBL" id="CAB3978931.1"/>
    </source>
</evidence>
<dbReference type="InterPro" id="IPR036063">
    <property type="entry name" value="Smr_dom_sf"/>
</dbReference>
<dbReference type="AlphaFoldDB" id="A0A7D9HBS6"/>
<organism evidence="2 3">
    <name type="scientific">Paramuricea clavata</name>
    <name type="common">Red gorgonian</name>
    <name type="synonym">Violescent sea-whip</name>
    <dbReference type="NCBI Taxonomy" id="317549"/>
    <lineage>
        <taxon>Eukaryota</taxon>
        <taxon>Metazoa</taxon>
        <taxon>Cnidaria</taxon>
        <taxon>Anthozoa</taxon>
        <taxon>Octocorallia</taxon>
        <taxon>Malacalcyonacea</taxon>
        <taxon>Plexauridae</taxon>
        <taxon>Paramuricea</taxon>
    </lineage>
</organism>
<evidence type="ECO:0000256" key="1">
    <source>
        <dbReference type="SAM" id="MobiDB-lite"/>
    </source>
</evidence>
<feature type="region of interest" description="Disordered" evidence="1">
    <location>
        <begin position="153"/>
        <end position="175"/>
    </location>
</feature>
<feature type="region of interest" description="Disordered" evidence="1">
    <location>
        <begin position="216"/>
        <end position="239"/>
    </location>
</feature>
<dbReference type="PANTHER" id="PTHR47417">
    <property type="entry name" value="SMR DOMAIN-CONTAINING PROTEIN YPL199C"/>
    <property type="match status" value="1"/>
</dbReference>
<dbReference type="Proteomes" id="UP001152795">
    <property type="component" value="Unassembled WGS sequence"/>
</dbReference>